<feature type="region of interest" description="Disordered" evidence="2">
    <location>
        <begin position="188"/>
        <end position="448"/>
    </location>
</feature>
<evidence type="ECO:0000256" key="2">
    <source>
        <dbReference type="SAM" id="MobiDB-lite"/>
    </source>
</evidence>
<dbReference type="Pfam" id="PF01585">
    <property type="entry name" value="G-patch"/>
    <property type="match status" value="1"/>
</dbReference>
<dbReference type="GO" id="GO:0003676">
    <property type="term" value="F:nucleic acid binding"/>
    <property type="evidence" value="ECO:0007669"/>
    <property type="project" value="InterPro"/>
</dbReference>
<dbReference type="GO" id="GO:0005730">
    <property type="term" value="C:nucleolus"/>
    <property type="evidence" value="ECO:0007669"/>
    <property type="project" value="TreeGrafter"/>
</dbReference>
<dbReference type="PROSITE" id="PS50174">
    <property type="entry name" value="G_PATCH"/>
    <property type="match status" value="1"/>
</dbReference>
<keyword evidence="4" id="KW-1185">Reference proteome</keyword>
<feature type="compositionally biased region" description="Basic and acidic residues" evidence="2">
    <location>
        <begin position="224"/>
        <end position="233"/>
    </location>
</feature>
<feature type="compositionally biased region" description="Basic residues" evidence="2">
    <location>
        <begin position="438"/>
        <end position="448"/>
    </location>
</feature>
<evidence type="ECO:0000259" key="3">
    <source>
        <dbReference type="PROSITE" id="PS50174"/>
    </source>
</evidence>
<dbReference type="AlphaFoldDB" id="A0A8B7AKM0"/>
<evidence type="ECO:0000313" key="4">
    <source>
        <dbReference type="Proteomes" id="UP000694850"/>
    </source>
</evidence>
<feature type="compositionally biased region" description="Basic and acidic residues" evidence="2">
    <location>
        <begin position="308"/>
        <end position="322"/>
    </location>
</feature>
<dbReference type="CTD" id="54865"/>
<sequence>MSVTPEVKSRGMKFAEEQLLKHGWTQGKGLGLKENGITQPIKVTLKQDTHGVGHDPAKEFTNHWWNELFNKTAANLVVETGQDGVQIRHLSKKSTHRDRPKPNLMYQKFVKMATLTSGGEKPDKNLENSTDDDSQGPKSPKILTDEMLLQACEGRTAHKAARLGITMKAKLARLEAQEQAFLAHLKGQDPGAPQLQSDSKPLQRKKKKKKKKHKEEEEAIATERNGEEKHPEQTDQSIRKSKKKKKHREEKGPYERGGTVEKEEATGTSGLGELKSRKQTDQPLRRKKRRQQQEEEGILDKGGGGNKEGVRSVRTKEVENRAYTDPSSRSKKRQQCEEEEQSSLNTEDEDEGASVDGRTRDVEDRACSDPGSRRSKKKRRQHQEEEELLDMRDEEHENAWGGRTREVDRTHPGLSSREKKRKQQYPQEEKAGVSTGQRAKKKKRKERD</sequence>
<evidence type="ECO:0000256" key="1">
    <source>
        <dbReference type="ARBA" id="ARBA00040365"/>
    </source>
</evidence>
<feature type="domain" description="G-patch" evidence="3">
    <location>
        <begin position="11"/>
        <end position="57"/>
    </location>
</feature>
<dbReference type="PANTHER" id="PTHR23149">
    <property type="entry name" value="G PATCH DOMAIN CONTAINING PROTEIN"/>
    <property type="match status" value="1"/>
</dbReference>
<feature type="region of interest" description="Disordered" evidence="2">
    <location>
        <begin position="115"/>
        <end position="140"/>
    </location>
</feature>
<feature type="compositionally biased region" description="Basic and acidic residues" evidence="2">
    <location>
        <begin position="357"/>
        <end position="367"/>
    </location>
</feature>
<feature type="compositionally biased region" description="Basic residues" evidence="2">
    <location>
        <begin position="202"/>
        <end position="213"/>
    </location>
</feature>
<dbReference type="InterPro" id="IPR000467">
    <property type="entry name" value="G_patch_dom"/>
</dbReference>
<feature type="compositionally biased region" description="Basic and acidic residues" evidence="2">
    <location>
        <begin position="389"/>
        <end position="411"/>
    </location>
</feature>
<protein>
    <recommendedName>
        <fullName evidence="1">G patch domain-containing protein 4</fullName>
    </recommendedName>
</protein>
<name>A0A8B7AKM0_ORYAF</name>
<dbReference type="InterPro" id="IPR050656">
    <property type="entry name" value="PINX1"/>
</dbReference>
<accession>A0A8B7AKM0</accession>
<feature type="compositionally biased region" description="Basic and acidic residues" evidence="2">
    <location>
        <begin position="249"/>
        <end position="265"/>
    </location>
</feature>
<dbReference type="GeneID" id="103203436"/>
<feature type="compositionally biased region" description="Basic residues" evidence="2">
    <location>
        <begin position="239"/>
        <end position="248"/>
    </location>
</feature>
<dbReference type="OrthoDB" id="10019757at2759"/>
<organism evidence="4 5">
    <name type="scientific">Orycteropus afer afer</name>
    <dbReference type="NCBI Taxonomy" id="1230840"/>
    <lineage>
        <taxon>Eukaryota</taxon>
        <taxon>Metazoa</taxon>
        <taxon>Chordata</taxon>
        <taxon>Craniata</taxon>
        <taxon>Vertebrata</taxon>
        <taxon>Euteleostomi</taxon>
        <taxon>Mammalia</taxon>
        <taxon>Eutheria</taxon>
        <taxon>Afrotheria</taxon>
        <taxon>Tubulidentata</taxon>
        <taxon>Orycteropodidae</taxon>
        <taxon>Orycteropus</taxon>
    </lineage>
</organism>
<dbReference type="SMART" id="SM00443">
    <property type="entry name" value="G_patch"/>
    <property type="match status" value="1"/>
</dbReference>
<gene>
    <name evidence="5" type="primary">GPATCH4</name>
</gene>
<reference evidence="5" key="1">
    <citation type="submission" date="2025-08" db="UniProtKB">
        <authorList>
            <consortium name="RefSeq"/>
        </authorList>
    </citation>
    <scope>IDENTIFICATION</scope>
</reference>
<dbReference type="Proteomes" id="UP000694850">
    <property type="component" value="Unplaced"/>
</dbReference>
<evidence type="ECO:0000313" key="5">
    <source>
        <dbReference type="RefSeq" id="XP_007946621.1"/>
    </source>
</evidence>
<proteinExistence type="predicted"/>
<dbReference type="PANTHER" id="PTHR23149:SF9">
    <property type="entry name" value="G PATCH DOMAIN-CONTAINING PROTEIN 4"/>
    <property type="match status" value="1"/>
</dbReference>
<feature type="compositionally biased region" description="Acidic residues" evidence="2">
    <location>
        <begin position="337"/>
        <end position="353"/>
    </location>
</feature>
<feature type="compositionally biased region" description="Basic and acidic residues" evidence="2">
    <location>
        <begin position="274"/>
        <end position="284"/>
    </location>
</feature>
<dbReference type="RefSeq" id="XP_007946621.1">
    <property type="nucleotide sequence ID" value="XM_007948430.1"/>
</dbReference>